<dbReference type="InterPro" id="IPR001754">
    <property type="entry name" value="OMPdeCOase_dom"/>
</dbReference>
<dbReference type="PANTHER" id="PTHR35039:SF3">
    <property type="entry name" value="3-KETO-L-GULONATE-6-PHOSPHATE DECARBOXYLASE SGBH-RELATED"/>
    <property type="match status" value="1"/>
</dbReference>
<evidence type="ECO:0000256" key="1">
    <source>
        <dbReference type="ARBA" id="ARBA00023239"/>
    </source>
</evidence>
<keyword evidence="4" id="KW-1185">Reference proteome</keyword>
<dbReference type="STRING" id="84035.SAMN05660742_102213"/>
<proteinExistence type="predicted"/>
<keyword evidence="1" id="KW-0456">Lyase</keyword>
<dbReference type="SMART" id="SM00934">
    <property type="entry name" value="OMPdecase"/>
    <property type="match status" value="1"/>
</dbReference>
<feature type="domain" description="Orotidine 5'-phosphate decarboxylase" evidence="2">
    <location>
        <begin position="5"/>
        <end position="203"/>
    </location>
</feature>
<dbReference type="Pfam" id="PF00215">
    <property type="entry name" value="OMPdecase"/>
    <property type="match status" value="1"/>
</dbReference>
<gene>
    <name evidence="3" type="ORF">SAMN05660742_102213</name>
</gene>
<sequence>MDKYFIQLALDRMNIEEAIRLTQKVEENVGWIEIGTSLIKEFGMKSVRSFRNAFPEKMLLADMKIIDNARYECDLAFTAGANVVTVMGCGPLITVQLVAETARNANQNFMIDLLNTTEKQQILLRDTFPDAIFCLHTSKDQQERTGDTFRSNDIGWNGRRIAVAGGLNEETLPPIIVQLRPEIFIIGSSITKATNPVAAIRTYQQIIKDNQF</sequence>
<dbReference type="RefSeq" id="WP_091829067.1">
    <property type="nucleotide sequence ID" value="NZ_FNZK01000002.1"/>
</dbReference>
<reference evidence="3 4" key="1">
    <citation type="submission" date="2016-10" db="EMBL/GenBank/DDBJ databases">
        <authorList>
            <person name="de Groot N.N."/>
        </authorList>
    </citation>
    <scope>NUCLEOTIDE SEQUENCE [LARGE SCALE GENOMIC DNA]</scope>
    <source>
        <strain evidence="3 4">DSM 2179</strain>
    </source>
</reference>
<evidence type="ECO:0000259" key="2">
    <source>
        <dbReference type="SMART" id="SM00934"/>
    </source>
</evidence>
<evidence type="ECO:0000313" key="3">
    <source>
        <dbReference type="EMBL" id="SEI99609.1"/>
    </source>
</evidence>
<dbReference type="InterPro" id="IPR013785">
    <property type="entry name" value="Aldolase_TIM"/>
</dbReference>
<accession>A0A1H6V4N7</accession>
<dbReference type="Gene3D" id="3.20.20.70">
    <property type="entry name" value="Aldolase class I"/>
    <property type="match status" value="1"/>
</dbReference>
<protein>
    <submittedName>
        <fullName evidence="3">3-hexulose-6-phosphate synthase</fullName>
    </submittedName>
</protein>
<evidence type="ECO:0000313" key="4">
    <source>
        <dbReference type="Proteomes" id="UP000199662"/>
    </source>
</evidence>
<dbReference type="GO" id="GO:0033982">
    <property type="term" value="F:3-dehydro-L-gulonate-6-phosphate decarboxylase activity"/>
    <property type="evidence" value="ECO:0007669"/>
    <property type="project" value="TreeGrafter"/>
</dbReference>
<dbReference type="SUPFAM" id="SSF51366">
    <property type="entry name" value="Ribulose-phoshate binding barrel"/>
    <property type="match status" value="1"/>
</dbReference>
<dbReference type="GO" id="GO:0004590">
    <property type="term" value="F:orotidine-5'-phosphate decarboxylase activity"/>
    <property type="evidence" value="ECO:0007669"/>
    <property type="project" value="InterPro"/>
</dbReference>
<dbReference type="AlphaFoldDB" id="A0A1H6V4N7"/>
<dbReference type="GO" id="GO:0006207">
    <property type="term" value="P:'de novo' pyrimidine nucleobase biosynthetic process"/>
    <property type="evidence" value="ECO:0007669"/>
    <property type="project" value="InterPro"/>
</dbReference>
<dbReference type="InterPro" id="IPR011060">
    <property type="entry name" value="RibuloseP-bd_barrel"/>
</dbReference>
<name>A0A1H6V4N7_9FIRM</name>
<dbReference type="PANTHER" id="PTHR35039">
    <property type="entry name" value="3-KETO-L-GULONATE-6-PHOSPHATE DECARBOXYLASE SGBH-RELATED"/>
    <property type="match status" value="1"/>
</dbReference>
<organism evidence="3 4">
    <name type="scientific">Propionispira arboris</name>
    <dbReference type="NCBI Taxonomy" id="84035"/>
    <lineage>
        <taxon>Bacteria</taxon>
        <taxon>Bacillati</taxon>
        <taxon>Bacillota</taxon>
        <taxon>Negativicutes</taxon>
        <taxon>Selenomonadales</taxon>
        <taxon>Selenomonadaceae</taxon>
        <taxon>Propionispira</taxon>
    </lineage>
</organism>
<dbReference type="EMBL" id="FNZK01000002">
    <property type="protein sequence ID" value="SEI99609.1"/>
    <property type="molecule type" value="Genomic_DNA"/>
</dbReference>
<dbReference type="Proteomes" id="UP000199662">
    <property type="component" value="Unassembled WGS sequence"/>
</dbReference>
<dbReference type="GO" id="GO:0019854">
    <property type="term" value="P:L-ascorbic acid catabolic process"/>
    <property type="evidence" value="ECO:0007669"/>
    <property type="project" value="TreeGrafter"/>
</dbReference>